<dbReference type="FunFam" id="2.40.50.140:FF:000090">
    <property type="entry name" value="Replication protein A subunit"/>
    <property type="match status" value="1"/>
</dbReference>
<dbReference type="FunFam" id="2.40.50.140:FF:000117">
    <property type="entry name" value="Replication protein A subunit"/>
    <property type="match status" value="1"/>
</dbReference>
<keyword evidence="4 9" id="KW-0479">Metal-binding</keyword>
<evidence type="ECO:0000256" key="4">
    <source>
        <dbReference type="ARBA" id="ARBA00022723"/>
    </source>
</evidence>
<dbReference type="GO" id="GO:0006310">
    <property type="term" value="P:DNA recombination"/>
    <property type="evidence" value="ECO:0007669"/>
    <property type="project" value="InterPro"/>
</dbReference>
<evidence type="ECO:0000256" key="9">
    <source>
        <dbReference type="RuleBase" id="RU364130"/>
    </source>
</evidence>
<name>A0A286UW29_9AGAM</name>
<dbReference type="OrthoDB" id="1751331at2759"/>
<dbReference type="Pfam" id="PF16900">
    <property type="entry name" value="REPA_OB_2"/>
    <property type="match status" value="1"/>
</dbReference>
<feature type="domain" description="Replication protein A OB" evidence="14">
    <location>
        <begin position="294"/>
        <end position="391"/>
    </location>
</feature>
<evidence type="ECO:0000256" key="8">
    <source>
        <dbReference type="ARBA" id="ARBA00023242"/>
    </source>
</evidence>
<dbReference type="PANTHER" id="PTHR47165">
    <property type="entry name" value="OS03G0429900 PROTEIN"/>
    <property type="match status" value="1"/>
</dbReference>
<evidence type="ECO:0000259" key="11">
    <source>
        <dbReference type="Pfam" id="PF01336"/>
    </source>
</evidence>
<evidence type="ECO:0000259" key="12">
    <source>
        <dbReference type="Pfam" id="PF04057"/>
    </source>
</evidence>
<feature type="domain" description="OB" evidence="11">
    <location>
        <begin position="188"/>
        <end position="271"/>
    </location>
</feature>
<keyword evidence="7 9" id="KW-0238">DNA-binding</keyword>
<evidence type="ECO:0000256" key="10">
    <source>
        <dbReference type="SAM" id="MobiDB-lite"/>
    </source>
</evidence>
<comment type="subcellular location">
    <subcellularLocation>
        <location evidence="1 9">Nucleus</location>
    </subcellularLocation>
</comment>
<dbReference type="CDD" id="cd04476">
    <property type="entry name" value="RPA1_DBD_C"/>
    <property type="match status" value="1"/>
</dbReference>
<dbReference type="InParanoid" id="A0A286UW29"/>
<dbReference type="GO" id="GO:0006281">
    <property type="term" value="P:DNA repair"/>
    <property type="evidence" value="ECO:0007669"/>
    <property type="project" value="InterPro"/>
</dbReference>
<dbReference type="InterPro" id="IPR013955">
    <property type="entry name" value="Rep_factor-A_C"/>
</dbReference>
<accession>A0A286UW29</accession>
<protein>
    <recommendedName>
        <fullName evidence="9">Replication protein A subunit</fullName>
    </recommendedName>
</protein>
<evidence type="ECO:0000256" key="7">
    <source>
        <dbReference type="ARBA" id="ARBA00023125"/>
    </source>
</evidence>
<comment type="function">
    <text evidence="9">As part of the replication protein A (RPA/RP-A), a single-stranded DNA-binding heterotrimeric complex, may play an essential role in DNA replication, recombination and repair. Binds and stabilizes single-stranded DNA intermediates, preventing complementary DNA reannealing and recruiting different proteins involved in DNA metabolism.</text>
</comment>
<evidence type="ECO:0000256" key="2">
    <source>
        <dbReference type="ARBA" id="ARBA00005690"/>
    </source>
</evidence>
<dbReference type="GO" id="GO:0006260">
    <property type="term" value="P:DNA replication"/>
    <property type="evidence" value="ECO:0007669"/>
    <property type="project" value="UniProtKB-KW"/>
</dbReference>
<comment type="subunit">
    <text evidence="9">Component of the heterotrimeric canonical replication protein A complex (RPA).</text>
</comment>
<evidence type="ECO:0000256" key="1">
    <source>
        <dbReference type="ARBA" id="ARBA00004123"/>
    </source>
</evidence>
<dbReference type="Pfam" id="PF08646">
    <property type="entry name" value="Rep_fac-A_C"/>
    <property type="match status" value="1"/>
</dbReference>
<feature type="compositionally biased region" description="Polar residues" evidence="10">
    <location>
        <begin position="154"/>
        <end position="167"/>
    </location>
</feature>
<dbReference type="EMBL" id="NBII01000001">
    <property type="protein sequence ID" value="PAV23797.1"/>
    <property type="molecule type" value="Genomic_DNA"/>
</dbReference>
<dbReference type="SUPFAM" id="SSF50249">
    <property type="entry name" value="Nucleic acid-binding proteins"/>
    <property type="match status" value="4"/>
</dbReference>
<dbReference type="Pfam" id="PF01336">
    <property type="entry name" value="tRNA_anti-codon"/>
    <property type="match status" value="1"/>
</dbReference>
<feature type="compositionally biased region" description="Low complexity" evidence="10">
    <location>
        <begin position="142"/>
        <end position="153"/>
    </location>
</feature>
<dbReference type="GO" id="GO:0003677">
    <property type="term" value="F:DNA binding"/>
    <property type="evidence" value="ECO:0007669"/>
    <property type="project" value="UniProtKB-KW"/>
</dbReference>
<dbReference type="Proteomes" id="UP000217199">
    <property type="component" value="Unassembled WGS sequence"/>
</dbReference>
<dbReference type="InterPro" id="IPR031657">
    <property type="entry name" value="REPA_OB_2"/>
</dbReference>
<dbReference type="Pfam" id="PF04057">
    <property type="entry name" value="Rep-A_N"/>
    <property type="match status" value="1"/>
</dbReference>
<proteinExistence type="inferred from homology"/>
<comment type="caution">
    <text evidence="15">The sequence shown here is derived from an EMBL/GenBank/DDBJ whole genome shotgun (WGS) entry which is preliminary data.</text>
</comment>
<feature type="domain" description="Replication factor-A protein 1 N-terminal" evidence="12">
    <location>
        <begin position="6"/>
        <end position="111"/>
    </location>
</feature>
<dbReference type="NCBIfam" id="TIGR00617">
    <property type="entry name" value="rpa1"/>
    <property type="match status" value="1"/>
</dbReference>
<gene>
    <name evidence="15" type="ORF">PNOK_0086500</name>
</gene>
<organism evidence="15 16">
    <name type="scientific">Pyrrhoderma noxium</name>
    <dbReference type="NCBI Taxonomy" id="2282107"/>
    <lineage>
        <taxon>Eukaryota</taxon>
        <taxon>Fungi</taxon>
        <taxon>Dikarya</taxon>
        <taxon>Basidiomycota</taxon>
        <taxon>Agaricomycotina</taxon>
        <taxon>Agaricomycetes</taxon>
        <taxon>Hymenochaetales</taxon>
        <taxon>Hymenochaetaceae</taxon>
        <taxon>Pyrrhoderma</taxon>
    </lineage>
</organism>
<evidence type="ECO:0000256" key="6">
    <source>
        <dbReference type="ARBA" id="ARBA00022833"/>
    </source>
</evidence>
<evidence type="ECO:0000259" key="14">
    <source>
        <dbReference type="Pfam" id="PF16900"/>
    </source>
</evidence>
<keyword evidence="5 9" id="KW-0863">Zinc-finger</keyword>
<keyword evidence="16" id="KW-1185">Reference proteome</keyword>
<dbReference type="GO" id="GO:0008270">
    <property type="term" value="F:zinc ion binding"/>
    <property type="evidence" value="ECO:0007669"/>
    <property type="project" value="UniProtKB-KW"/>
</dbReference>
<evidence type="ECO:0000313" key="15">
    <source>
        <dbReference type="EMBL" id="PAV23797.1"/>
    </source>
</evidence>
<dbReference type="CDD" id="cd04474">
    <property type="entry name" value="RPA1_DBD_A"/>
    <property type="match status" value="1"/>
</dbReference>
<keyword evidence="6 9" id="KW-0862">Zinc</keyword>
<keyword evidence="3 9" id="KW-0235">DNA replication</keyword>
<dbReference type="FunCoup" id="A0A286UW29">
    <property type="interactions" value="690"/>
</dbReference>
<dbReference type="PANTHER" id="PTHR47165:SF4">
    <property type="entry name" value="OS03G0429900 PROTEIN"/>
    <property type="match status" value="1"/>
</dbReference>
<dbReference type="CDD" id="cd04477">
    <property type="entry name" value="RPA1N"/>
    <property type="match status" value="1"/>
</dbReference>
<evidence type="ECO:0000313" key="16">
    <source>
        <dbReference type="Proteomes" id="UP000217199"/>
    </source>
</evidence>
<evidence type="ECO:0000256" key="3">
    <source>
        <dbReference type="ARBA" id="ARBA00022705"/>
    </source>
</evidence>
<dbReference type="STRING" id="2282107.A0A286UW29"/>
<dbReference type="CDD" id="cd04475">
    <property type="entry name" value="RPA1_DBD_B"/>
    <property type="match status" value="1"/>
</dbReference>
<dbReference type="InterPro" id="IPR007199">
    <property type="entry name" value="Rep_factor-A_N"/>
</dbReference>
<dbReference type="FunFam" id="2.40.50.140:FF:000041">
    <property type="entry name" value="Replication protein A subunit"/>
    <property type="match status" value="1"/>
</dbReference>
<dbReference type="InterPro" id="IPR004591">
    <property type="entry name" value="Rfa1"/>
</dbReference>
<dbReference type="GO" id="GO:0005662">
    <property type="term" value="C:DNA replication factor A complex"/>
    <property type="evidence" value="ECO:0007669"/>
    <property type="project" value="UniProtKB-ARBA"/>
</dbReference>
<dbReference type="AlphaFoldDB" id="A0A286UW29"/>
<dbReference type="InterPro" id="IPR012340">
    <property type="entry name" value="NA-bd_OB-fold"/>
</dbReference>
<sequence>MSTPQLSTGSLKQLLTATDDTNSDLWDAGYVFQILSLKKIATARDGSGADRYRLIVSDGAVYSQAMLATQLTHMIEEEKLRKNTIIKVDRLTCNSVSNKRLLIIISLSVITHAGEKIGDPTGLDPIGQGAGGDTPTTEAPKSSSNAAANTSSNFTPQRSNPIQQQSHGFSGNVFPIEALNPYQTKCVIRARVVSKSEIKHWSNPKGEGAMFSVSFMDESGEIRANAFYAQVEQFYDKLEEGRVYYVSKARVNLAKKKFANVNNDYEMILTKDTEIIECEDQIAAPQIKYNFVQLANLENVPKDSNCDVIAVVKEVGEVSEITTKATGKQLKKRELTLVDRSEYTVRMTLWGNQAEHYSAEEHAIIAFRGVRVGDFGGRSLSMSSSATMAINPDITECHALRGWYDSLNKDASFKAYSSGGGGGGGSSSFKRDEMRTLAYVREEELGSSDQGDIFSCQATVTYIKTDNIAYPACPSDKCNKKVTEGNEGWRCEKCNMSYEKPEYRYIMSLCVADHTGQTWFQGFNEVGVKVLDMTANELMDIKANNEDTFNSILAKATCQTFNFRCRAKQDTYNDTPRVRYNILGLEPLDYKKEAMILRDILKSDWAK</sequence>
<dbReference type="InterPro" id="IPR004365">
    <property type="entry name" value="NA-bd_OB_tRNA"/>
</dbReference>
<reference evidence="15 16" key="1">
    <citation type="journal article" date="2017" name="Mol. Ecol.">
        <title>Comparative and population genomic landscape of Phellinus noxius: A hypervariable fungus causing root rot in trees.</title>
        <authorList>
            <person name="Chung C.L."/>
            <person name="Lee T.J."/>
            <person name="Akiba M."/>
            <person name="Lee H.H."/>
            <person name="Kuo T.H."/>
            <person name="Liu D."/>
            <person name="Ke H.M."/>
            <person name="Yokoi T."/>
            <person name="Roa M.B."/>
            <person name="Lu M.J."/>
            <person name="Chang Y.Y."/>
            <person name="Ann P.J."/>
            <person name="Tsai J.N."/>
            <person name="Chen C.Y."/>
            <person name="Tzean S.S."/>
            <person name="Ota Y."/>
            <person name="Hattori T."/>
            <person name="Sahashi N."/>
            <person name="Liou R.F."/>
            <person name="Kikuchi T."/>
            <person name="Tsai I.J."/>
        </authorList>
    </citation>
    <scope>NUCLEOTIDE SEQUENCE [LARGE SCALE GENOMIC DNA]</scope>
    <source>
        <strain evidence="15 16">FFPRI411160</strain>
    </source>
</reference>
<keyword evidence="8 9" id="KW-0539">Nucleus</keyword>
<evidence type="ECO:0000259" key="13">
    <source>
        <dbReference type="Pfam" id="PF08646"/>
    </source>
</evidence>
<comment type="similarity">
    <text evidence="2 9">Belongs to the replication factor A protein 1 family.</text>
</comment>
<dbReference type="GO" id="GO:0007004">
    <property type="term" value="P:telomere maintenance via telomerase"/>
    <property type="evidence" value="ECO:0007669"/>
    <property type="project" value="UniProtKB-ARBA"/>
</dbReference>
<evidence type="ECO:0000256" key="5">
    <source>
        <dbReference type="ARBA" id="ARBA00022771"/>
    </source>
</evidence>
<feature type="domain" description="Replication factor A C-terminal" evidence="13">
    <location>
        <begin position="454"/>
        <end position="596"/>
    </location>
</feature>
<dbReference type="FunFam" id="2.40.50.140:FF:000064">
    <property type="entry name" value="Replication protein A subunit"/>
    <property type="match status" value="1"/>
</dbReference>
<dbReference type="Gene3D" id="2.40.50.140">
    <property type="entry name" value="Nucleic acid-binding proteins"/>
    <property type="match status" value="4"/>
</dbReference>
<feature type="region of interest" description="Disordered" evidence="10">
    <location>
        <begin position="118"/>
        <end position="167"/>
    </location>
</feature>
<dbReference type="InterPro" id="IPR047192">
    <property type="entry name" value="Euk_RPA1_DBD_C"/>
</dbReference>
<dbReference type="GO" id="GO:0000781">
    <property type="term" value="C:chromosome, telomeric region"/>
    <property type="evidence" value="ECO:0007669"/>
    <property type="project" value="UniProtKB-ARBA"/>
</dbReference>